<gene>
    <name evidence="1" type="ORF">JWS04_35510</name>
</gene>
<comment type="caution">
    <text evidence="1">The sequence shown here is derived from an EMBL/GenBank/DDBJ whole genome shotgun (WGS) entry which is preliminary data.</text>
</comment>
<proteinExistence type="predicted"/>
<name>A0ABS4A797_9BRAD</name>
<evidence type="ECO:0008006" key="3">
    <source>
        <dbReference type="Google" id="ProtNLM"/>
    </source>
</evidence>
<dbReference type="EMBL" id="JAGIKT010000124">
    <property type="protein sequence ID" value="MBP0116274.1"/>
    <property type="molecule type" value="Genomic_DNA"/>
</dbReference>
<accession>A0ABS4A797</accession>
<evidence type="ECO:0000313" key="1">
    <source>
        <dbReference type="EMBL" id="MBP0116274.1"/>
    </source>
</evidence>
<organism evidence="1 2">
    <name type="scientific">Bradyrhizobium vignae</name>
    <dbReference type="NCBI Taxonomy" id="1549949"/>
    <lineage>
        <taxon>Bacteria</taxon>
        <taxon>Pseudomonadati</taxon>
        <taxon>Pseudomonadota</taxon>
        <taxon>Alphaproteobacteria</taxon>
        <taxon>Hyphomicrobiales</taxon>
        <taxon>Nitrobacteraceae</taxon>
        <taxon>Bradyrhizobium</taxon>
    </lineage>
</organism>
<dbReference type="RefSeq" id="WP_209296651.1">
    <property type="nucleotide sequence ID" value="NZ_JAGIKT010000124.1"/>
</dbReference>
<keyword evidence="2" id="KW-1185">Reference proteome</keyword>
<evidence type="ECO:0000313" key="2">
    <source>
        <dbReference type="Proteomes" id="UP000669317"/>
    </source>
</evidence>
<sequence>MRDLALKLLMSPESAWEQTSFGVLRKFAHGNLSMMLRAPFQRFASTTKAMKYPMALQGLPPLERPYGLDIWIIDGGK</sequence>
<dbReference type="Proteomes" id="UP000669317">
    <property type="component" value="Unassembled WGS sequence"/>
</dbReference>
<reference evidence="1 2" key="1">
    <citation type="submission" date="2021-03" db="EMBL/GenBank/DDBJ databases">
        <title>Genome Sequence of Bradyrhizobium vignae strain ISRA400.</title>
        <authorList>
            <person name="Tisa L.S."/>
            <person name="Svistoonoff S."/>
            <person name="Hocher V."/>
            <person name="Fall S."/>
            <person name="Zaiya A."/>
            <person name="Naing D."/>
            <person name="Niang N."/>
            <person name="Diouf A."/>
            <person name="Dasylva M.C."/>
            <person name="Toure O."/>
            <person name="Gueye M."/>
            <person name="Gully D."/>
            <person name="Tisseyre P."/>
            <person name="Simpson S."/>
            <person name="Morris K."/>
            <person name="Thomas W.K."/>
        </authorList>
    </citation>
    <scope>NUCLEOTIDE SEQUENCE [LARGE SCALE GENOMIC DNA]</scope>
    <source>
        <strain evidence="1 2">ISRA400</strain>
    </source>
</reference>
<protein>
    <recommendedName>
        <fullName evidence="3">Transposase</fullName>
    </recommendedName>
</protein>